<proteinExistence type="predicted"/>
<keyword evidence="1" id="KW-1133">Transmembrane helix</keyword>
<name>A0AA89C6P4_PINIB</name>
<dbReference type="AlphaFoldDB" id="A0AA89C6P4"/>
<keyword evidence="1" id="KW-0472">Membrane</keyword>
<keyword evidence="1" id="KW-0812">Transmembrane</keyword>
<comment type="caution">
    <text evidence="2">The sequence shown here is derived from an EMBL/GenBank/DDBJ whole genome shotgun (WGS) entry which is preliminary data.</text>
</comment>
<feature type="transmembrane region" description="Helical" evidence="1">
    <location>
        <begin position="194"/>
        <end position="216"/>
    </location>
</feature>
<evidence type="ECO:0000256" key="1">
    <source>
        <dbReference type="SAM" id="Phobius"/>
    </source>
</evidence>
<gene>
    <name evidence="2" type="ORF">FSP39_011621</name>
</gene>
<dbReference type="EMBL" id="VSWD01000001">
    <property type="protein sequence ID" value="KAK3108595.1"/>
    <property type="molecule type" value="Genomic_DNA"/>
</dbReference>
<keyword evidence="3" id="KW-1185">Reference proteome</keyword>
<accession>A0AA89C6P4</accession>
<feature type="transmembrane region" description="Helical" evidence="1">
    <location>
        <begin position="222"/>
        <end position="246"/>
    </location>
</feature>
<evidence type="ECO:0000313" key="3">
    <source>
        <dbReference type="Proteomes" id="UP001186944"/>
    </source>
</evidence>
<evidence type="ECO:0000313" key="2">
    <source>
        <dbReference type="EMBL" id="KAK3108595.1"/>
    </source>
</evidence>
<sequence>MKKPKEDIAVMLPDGFYRPFLRYKILEQINRLPDKFPWDIKMVSASNIEEWIAFNSARRLQSLAEKIVLITYAFPNRDTITTYIKEAIDAISEYDFEREAFNAYVVNDGEYIGSTTSGPHLSRMPTTIKSIKDKLVGKTLERIAECIANIIAKKISEFMLEKLKRTLKINIEELRDLVSTKTFQNILVVHIEKIVVTSFLVVSAGIVGITLVEAGLLTAVGLATGAAVFAVATAATVVGYTVFFPVDVNSEKWRKKVAEETFHEFKKKREEVKQKVCEKATGEIHKKFRESEKALMKSYNEICDVGKNLQMANRVHTVETFSSKFGSINEAWFISLVYRRSLKICIIKQGGRQQEKRCSGKIRQTNTSTNY</sequence>
<dbReference type="Proteomes" id="UP001186944">
    <property type="component" value="Unassembled WGS sequence"/>
</dbReference>
<reference evidence="2" key="1">
    <citation type="submission" date="2019-08" db="EMBL/GenBank/DDBJ databases">
        <title>The improved chromosome-level genome for the pearl oyster Pinctada fucata martensii using PacBio sequencing and Hi-C.</title>
        <authorList>
            <person name="Zheng Z."/>
        </authorList>
    </citation>
    <scope>NUCLEOTIDE SEQUENCE</scope>
    <source>
        <strain evidence="2">ZZ-2019</strain>
        <tissue evidence="2">Adductor muscle</tissue>
    </source>
</reference>
<organism evidence="2 3">
    <name type="scientific">Pinctada imbricata</name>
    <name type="common">Atlantic pearl-oyster</name>
    <name type="synonym">Pinctada martensii</name>
    <dbReference type="NCBI Taxonomy" id="66713"/>
    <lineage>
        <taxon>Eukaryota</taxon>
        <taxon>Metazoa</taxon>
        <taxon>Spiralia</taxon>
        <taxon>Lophotrochozoa</taxon>
        <taxon>Mollusca</taxon>
        <taxon>Bivalvia</taxon>
        <taxon>Autobranchia</taxon>
        <taxon>Pteriomorphia</taxon>
        <taxon>Pterioida</taxon>
        <taxon>Pterioidea</taxon>
        <taxon>Pteriidae</taxon>
        <taxon>Pinctada</taxon>
    </lineage>
</organism>
<protein>
    <submittedName>
        <fullName evidence="2">Uncharacterized protein</fullName>
    </submittedName>
</protein>